<sequence>MKFIKPDYEIMQCPDGKEVLRFLEEAARTCYKSEDKAHRGVKCDCQTWTTPQETGPVSRVRAPWSDPPKDCAVCKGTGWAKE</sequence>
<gene>
    <name evidence="1" type="ORF">S01H1_77011</name>
</gene>
<accession>X0XXX4</accession>
<comment type="caution">
    <text evidence="1">The sequence shown here is derived from an EMBL/GenBank/DDBJ whole genome shotgun (WGS) entry which is preliminary data.</text>
</comment>
<dbReference type="EMBL" id="BARS01051738">
    <property type="protein sequence ID" value="GAG48279.1"/>
    <property type="molecule type" value="Genomic_DNA"/>
</dbReference>
<name>X0XXX4_9ZZZZ</name>
<reference evidence="1" key="1">
    <citation type="journal article" date="2014" name="Front. Microbiol.">
        <title>High frequency of phylogenetically diverse reductive dehalogenase-homologous genes in deep subseafloor sedimentary metagenomes.</title>
        <authorList>
            <person name="Kawai M."/>
            <person name="Futagami T."/>
            <person name="Toyoda A."/>
            <person name="Takaki Y."/>
            <person name="Nishi S."/>
            <person name="Hori S."/>
            <person name="Arai W."/>
            <person name="Tsubouchi T."/>
            <person name="Morono Y."/>
            <person name="Uchiyama I."/>
            <person name="Ito T."/>
            <person name="Fujiyama A."/>
            <person name="Inagaki F."/>
            <person name="Takami H."/>
        </authorList>
    </citation>
    <scope>NUCLEOTIDE SEQUENCE</scope>
    <source>
        <strain evidence="1">Expedition CK06-06</strain>
    </source>
</reference>
<protein>
    <submittedName>
        <fullName evidence="1">Uncharacterized protein</fullName>
    </submittedName>
</protein>
<dbReference type="AlphaFoldDB" id="X0XXX4"/>
<organism evidence="1">
    <name type="scientific">marine sediment metagenome</name>
    <dbReference type="NCBI Taxonomy" id="412755"/>
    <lineage>
        <taxon>unclassified sequences</taxon>
        <taxon>metagenomes</taxon>
        <taxon>ecological metagenomes</taxon>
    </lineage>
</organism>
<feature type="non-terminal residue" evidence="1">
    <location>
        <position position="82"/>
    </location>
</feature>
<proteinExistence type="predicted"/>
<evidence type="ECO:0000313" key="1">
    <source>
        <dbReference type="EMBL" id="GAG48279.1"/>
    </source>
</evidence>